<evidence type="ECO:0000313" key="1">
    <source>
        <dbReference type="EMBL" id="ETE57838.1"/>
    </source>
</evidence>
<dbReference type="EMBL" id="AZIM01007672">
    <property type="protein sequence ID" value="ETE57838.1"/>
    <property type="molecule type" value="Genomic_DNA"/>
</dbReference>
<reference evidence="1 2" key="1">
    <citation type="journal article" date="2013" name="Proc. Natl. Acad. Sci. U.S.A.">
        <title>The king cobra genome reveals dynamic gene evolution and adaptation in the snake venom system.</title>
        <authorList>
            <person name="Vonk F.J."/>
            <person name="Casewell N.R."/>
            <person name="Henkel C.V."/>
            <person name="Heimberg A.M."/>
            <person name="Jansen H.J."/>
            <person name="McCleary R.J."/>
            <person name="Kerkkamp H.M."/>
            <person name="Vos R.A."/>
            <person name="Guerreiro I."/>
            <person name="Calvete J.J."/>
            <person name="Wuster W."/>
            <person name="Woods A.E."/>
            <person name="Logan J.M."/>
            <person name="Harrison R.A."/>
            <person name="Castoe T.A."/>
            <person name="de Koning A.P."/>
            <person name="Pollock D.D."/>
            <person name="Yandell M."/>
            <person name="Calderon D."/>
            <person name="Renjifo C."/>
            <person name="Currier R.B."/>
            <person name="Salgado D."/>
            <person name="Pla D."/>
            <person name="Sanz L."/>
            <person name="Hyder A.S."/>
            <person name="Ribeiro J.M."/>
            <person name="Arntzen J.W."/>
            <person name="van den Thillart G.E."/>
            <person name="Boetzer M."/>
            <person name="Pirovano W."/>
            <person name="Dirks R.P."/>
            <person name="Spaink H.P."/>
            <person name="Duboule D."/>
            <person name="McGlinn E."/>
            <person name="Kini R.M."/>
            <person name="Richardson M.K."/>
        </authorList>
    </citation>
    <scope>NUCLEOTIDE SEQUENCE</scope>
    <source>
        <tissue evidence="1">Blood</tissue>
    </source>
</reference>
<proteinExistence type="predicted"/>
<comment type="caution">
    <text evidence="1">The sequence shown here is derived from an EMBL/GenBank/DDBJ whole genome shotgun (WGS) entry which is preliminary data.</text>
</comment>
<sequence>MQPKMASLVFCCCSAFWNFVSLFHLHIMAAREIAVLICSEPWFLCLIKSTEMQHLHVNPINIFHQPMIMWLPRHSGEKQNKNRTNTRK</sequence>
<dbReference type="AlphaFoldDB" id="V8N856"/>
<gene>
    <name evidence="1" type="ORF">L345_16443</name>
</gene>
<organism evidence="1 2">
    <name type="scientific">Ophiophagus hannah</name>
    <name type="common">King cobra</name>
    <name type="synonym">Naja hannah</name>
    <dbReference type="NCBI Taxonomy" id="8665"/>
    <lineage>
        <taxon>Eukaryota</taxon>
        <taxon>Metazoa</taxon>
        <taxon>Chordata</taxon>
        <taxon>Craniata</taxon>
        <taxon>Vertebrata</taxon>
        <taxon>Euteleostomi</taxon>
        <taxon>Lepidosauria</taxon>
        <taxon>Squamata</taxon>
        <taxon>Bifurcata</taxon>
        <taxon>Unidentata</taxon>
        <taxon>Episquamata</taxon>
        <taxon>Toxicofera</taxon>
        <taxon>Serpentes</taxon>
        <taxon>Colubroidea</taxon>
        <taxon>Elapidae</taxon>
        <taxon>Elapinae</taxon>
        <taxon>Ophiophagus</taxon>
    </lineage>
</organism>
<name>V8N856_OPHHA</name>
<evidence type="ECO:0000313" key="2">
    <source>
        <dbReference type="Proteomes" id="UP000018936"/>
    </source>
</evidence>
<keyword evidence="2" id="KW-1185">Reference proteome</keyword>
<protein>
    <submittedName>
        <fullName evidence="1">Uncharacterized protein</fullName>
    </submittedName>
</protein>
<accession>V8N856</accession>
<dbReference type="Proteomes" id="UP000018936">
    <property type="component" value="Unassembled WGS sequence"/>
</dbReference>